<proteinExistence type="predicted"/>
<dbReference type="AlphaFoldDB" id="A0A0N4TLF4"/>
<protein>
    <submittedName>
        <fullName evidence="1 3">Uncharacterized protein</fullName>
    </submittedName>
</protein>
<reference evidence="1 2" key="2">
    <citation type="submission" date="2018-11" db="EMBL/GenBank/DDBJ databases">
        <authorList>
            <consortium name="Pathogen Informatics"/>
        </authorList>
    </citation>
    <scope>NUCLEOTIDE SEQUENCE [LARGE SCALE GENOMIC DNA]</scope>
</reference>
<evidence type="ECO:0000313" key="1">
    <source>
        <dbReference type="EMBL" id="VDN90361.1"/>
    </source>
</evidence>
<gene>
    <name evidence="1" type="ORF">BPAG_LOCUS9175</name>
</gene>
<dbReference type="WBParaSite" id="BPAG_0000921301-mRNA-1">
    <property type="protein sequence ID" value="BPAG_0000921301-mRNA-1"/>
    <property type="gene ID" value="BPAG_0000921301"/>
</dbReference>
<name>A0A0N4TLF4_BRUPA</name>
<dbReference type="EMBL" id="UZAD01013148">
    <property type="protein sequence ID" value="VDN90361.1"/>
    <property type="molecule type" value="Genomic_DNA"/>
</dbReference>
<sequence>MDGWMDGWMGGWMNILGWKEECHSTISWFDVSLIIEACLYEKALQGKRRKGSAMLLTFCFIEQSYQLG</sequence>
<dbReference type="Proteomes" id="UP000278627">
    <property type="component" value="Unassembled WGS sequence"/>
</dbReference>
<organism evidence="3">
    <name type="scientific">Brugia pahangi</name>
    <name type="common">Filarial nematode worm</name>
    <dbReference type="NCBI Taxonomy" id="6280"/>
    <lineage>
        <taxon>Eukaryota</taxon>
        <taxon>Metazoa</taxon>
        <taxon>Ecdysozoa</taxon>
        <taxon>Nematoda</taxon>
        <taxon>Chromadorea</taxon>
        <taxon>Rhabditida</taxon>
        <taxon>Spirurina</taxon>
        <taxon>Spiruromorpha</taxon>
        <taxon>Filarioidea</taxon>
        <taxon>Onchocercidae</taxon>
        <taxon>Brugia</taxon>
    </lineage>
</organism>
<evidence type="ECO:0000313" key="3">
    <source>
        <dbReference type="WBParaSite" id="BPAG_0000921301-mRNA-1"/>
    </source>
</evidence>
<keyword evidence="2" id="KW-1185">Reference proteome</keyword>
<accession>A0A0N4TLF4</accession>
<reference evidence="3" key="1">
    <citation type="submission" date="2017-02" db="UniProtKB">
        <authorList>
            <consortium name="WormBaseParasite"/>
        </authorList>
    </citation>
    <scope>IDENTIFICATION</scope>
</reference>
<evidence type="ECO:0000313" key="2">
    <source>
        <dbReference type="Proteomes" id="UP000278627"/>
    </source>
</evidence>